<dbReference type="GO" id="GO:0003682">
    <property type="term" value="F:chromatin binding"/>
    <property type="evidence" value="ECO:0007669"/>
    <property type="project" value="TreeGrafter"/>
</dbReference>
<dbReference type="Gene3D" id="1.10.287.370">
    <property type="match status" value="1"/>
</dbReference>
<feature type="compositionally biased region" description="Low complexity" evidence="5">
    <location>
        <begin position="163"/>
        <end position="173"/>
    </location>
</feature>
<organism evidence="6">
    <name type="scientific">Oryza barthii</name>
    <dbReference type="NCBI Taxonomy" id="65489"/>
    <lineage>
        <taxon>Eukaryota</taxon>
        <taxon>Viridiplantae</taxon>
        <taxon>Streptophyta</taxon>
        <taxon>Embryophyta</taxon>
        <taxon>Tracheophyta</taxon>
        <taxon>Spermatophyta</taxon>
        <taxon>Magnoliopsida</taxon>
        <taxon>Liliopsida</taxon>
        <taxon>Poales</taxon>
        <taxon>Poaceae</taxon>
        <taxon>BOP clade</taxon>
        <taxon>Oryzoideae</taxon>
        <taxon>Oryzeae</taxon>
        <taxon>Oryzinae</taxon>
        <taxon>Oryza</taxon>
    </lineage>
</organism>
<dbReference type="eggNOG" id="KOG3130">
    <property type="taxonomic scope" value="Eukaryota"/>
</dbReference>
<dbReference type="CDD" id="cd23159">
    <property type="entry name" value="Prefoldin_URI1"/>
    <property type="match status" value="1"/>
</dbReference>
<evidence type="ECO:0000256" key="3">
    <source>
        <dbReference type="ARBA" id="ARBA00038295"/>
    </source>
</evidence>
<evidence type="ECO:0000313" key="7">
    <source>
        <dbReference type="Proteomes" id="UP000026960"/>
    </source>
</evidence>
<feature type="compositionally biased region" description="Acidic residues" evidence="5">
    <location>
        <begin position="192"/>
        <end position="238"/>
    </location>
</feature>
<dbReference type="InterPro" id="IPR009053">
    <property type="entry name" value="Prefoldin"/>
</dbReference>
<keyword evidence="7" id="KW-1185">Reference proteome</keyword>
<dbReference type="HOGENOM" id="CLU_033289_0_0_1"/>
<reference evidence="6" key="2">
    <citation type="submission" date="2015-03" db="UniProtKB">
        <authorList>
            <consortium name="EnsemblPlants"/>
        </authorList>
    </citation>
    <scope>IDENTIFICATION</scope>
</reference>
<dbReference type="GO" id="GO:0019212">
    <property type="term" value="F:phosphatase inhibitor activity"/>
    <property type="evidence" value="ECO:0007669"/>
    <property type="project" value="TreeGrafter"/>
</dbReference>
<feature type="coiled-coil region" evidence="4">
    <location>
        <begin position="113"/>
        <end position="140"/>
    </location>
</feature>
<comment type="subcellular location">
    <subcellularLocation>
        <location evidence="1">Nucleus</location>
    </subcellularLocation>
</comment>
<dbReference type="Proteomes" id="UP000026960">
    <property type="component" value="Chromosome 1"/>
</dbReference>
<evidence type="ECO:0000256" key="2">
    <source>
        <dbReference type="ARBA" id="ARBA00023242"/>
    </source>
</evidence>
<proteinExistence type="inferred from homology"/>
<dbReference type="PANTHER" id="PTHR15111:SF0">
    <property type="entry name" value="UNCONVENTIONAL PREFOLDIN RPB5 INTERACTOR 1"/>
    <property type="match status" value="1"/>
</dbReference>
<dbReference type="FunFam" id="1.10.287.370:FF:000009">
    <property type="entry name" value="Prefoldin chaperone subunit family protein"/>
    <property type="match status" value="1"/>
</dbReference>
<comment type="similarity">
    <text evidence="3">Belongs to the RNA polymerase II subunit 5-mediating protein family.</text>
</comment>
<dbReference type="GO" id="GO:0009409">
    <property type="term" value="P:response to cold"/>
    <property type="evidence" value="ECO:0007669"/>
    <property type="project" value="UniProtKB-ARBA"/>
</dbReference>
<dbReference type="GO" id="GO:0003714">
    <property type="term" value="F:transcription corepressor activity"/>
    <property type="evidence" value="ECO:0007669"/>
    <property type="project" value="TreeGrafter"/>
</dbReference>
<feature type="region of interest" description="Disordered" evidence="5">
    <location>
        <begin position="154"/>
        <end position="179"/>
    </location>
</feature>
<dbReference type="Pfam" id="PF02996">
    <property type="entry name" value="Prefoldin"/>
    <property type="match status" value="1"/>
</dbReference>
<dbReference type="AlphaFoldDB" id="A0A0D3EY62"/>
<protein>
    <submittedName>
        <fullName evidence="6">Uncharacterized protein</fullName>
    </submittedName>
</protein>
<evidence type="ECO:0000256" key="5">
    <source>
        <dbReference type="SAM" id="MobiDB-lite"/>
    </source>
</evidence>
<dbReference type="InterPro" id="IPR052255">
    <property type="entry name" value="RNA_pol_II_subunit5-mediator"/>
</dbReference>
<feature type="region of interest" description="Disordered" evidence="5">
    <location>
        <begin position="401"/>
        <end position="427"/>
    </location>
</feature>
<dbReference type="EnsemblPlants" id="OBART01G42620.3">
    <property type="protein sequence ID" value="OBART01G42620.3"/>
    <property type="gene ID" value="OBART01G42620"/>
</dbReference>
<feature type="region of interest" description="Disordered" evidence="5">
    <location>
        <begin position="312"/>
        <end position="331"/>
    </location>
</feature>
<dbReference type="GO" id="GO:0006457">
    <property type="term" value="P:protein folding"/>
    <property type="evidence" value="ECO:0007669"/>
    <property type="project" value="UniProtKB-ARBA"/>
</dbReference>
<dbReference type="PaxDb" id="65489-OBART01G42620.3"/>
<keyword evidence="4" id="KW-0175">Coiled coil</keyword>
<evidence type="ECO:0000313" key="6">
    <source>
        <dbReference type="EnsemblPlants" id="OBART01G42620.3"/>
    </source>
</evidence>
<accession>A0A0D3EY62</accession>
<feature type="compositionally biased region" description="Polar residues" evidence="5">
    <location>
        <begin position="401"/>
        <end position="416"/>
    </location>
</feature>
<dbReference type="PANTHER" id="PTHR15111">
    <property type="entry name" value="RNA POLYMERASE II SUBUNIT 5-MEDIATING PROTEIN NNX3"/>
    <property type="match status" value="1"/>
</dbReference>
<dbReference type="GO" id="GO:0005634">
    <property type="term" value="C:nucleus"/>
    <property type="evidence" value="ECO:0007669"/>
    <property type="project" value="UniProtKB-SubCell"/>
</dbReference>
<dbReference type="Gramene" id="OBART01G42620.3">
    <property type="protein sequence ID" value="OBART01G42620.3"/>
    <property type="gene ID" value="OBART01G42620"/>
</dbReference>
<sequence>MAAAARKGTATPLGAVFSPEETRRAVARVAEAVADRRAELGRLQGFSADNAALVSLVQRLPDEVSHDIMVPFGGAAFFPGRLIHTNELLVLLGEGYYVERSAKQTTEILHRRGMELEAQVEAMKATISDLEAEAKFFESTAAEASEGLIEIREEYDEDTEINSSTLDASSSASGMPDKDREYTQIMARLDELEMEENDAGSTSEEDGEDDEDDEDDEEDAGPSEDDKEDEEEENILIDDNDHHNASLGASFSGSGGNDQSHESAQLKSALKKPGGREILKSASFAPSASTPHSTINPGIQLPLKKAVSFQDDNRHTVGPSKSLPLPQGPKHLSPILQVSSDNPTSHDRKIMSSGQKVFCFYRDIYAAMSFEITFDLILWLLQAFTGSIIEHDDNISTLQPSKSAALQNPASSSSRPVSRFKMQKGGR</sequence>
<feature type="region of interest" description="Disordered" evidence="5">
    <location>
        <begin position="192"/>
        <end position="273"/>
    </location>
</feature>
<dbReference type="SUPFAM" id="SSF46579">
    <property type="entry name" value="Prefoldin"/>
    <property type="match status" value="1"/>
</dbReference>
<evidence type="ECO:0000256" key="4">
    <source>
        <dbReference type="SAM" id="Coils"/>
    </source>
</evidence>
<evidence type="ECO:0000256" key="1">
    <source>
        <dbReference type="ARBA" id="ARBA00004123"/>
    </source>
</evidence>
<dbReference type="GO" id="GO:0000122">
    <property type="term" value="P:negative regulation of transcription by RNA polymerase II"/>
    <property type="evidence" value="ECO:0007669"/>
    <property type="project" value="TreeGrafter"/>
</dbReference>
<dbReference type="InterPro" id="IPR004127">
    <property type="entry name" value="Prefoldin_subunit_alpha"/>
</dbReference>
<dbReference type="STRING" id="65489.A0A0D3EY62"/>
<reference evidence="6" key="1">
    <citation type="journal article" date="2009" name="Rice">
        <title>De Novo Next Generation Sequencing of Plant Genomes.</title>
        <authorList>
            <person name="Rounsley S."/>
            <person name="Marri P.R."/>
            <person name="Yu Y."/>
            <person name="He R."/>
            <person name="Sisneros N."/>
            <person name="Goicoechea J.L."/>
            <person name="Lee S.J."/>
            <person name="Angelova A."/>
            <person name="Kudrna D."/>
            <person name="Luo M."/>
            <person name="Affourtit J."/>
            <person name="Desany B."/>
            <person name="Knight J."/>
            <person name="Niazi F."/>
            <person name="Egholm M."/>
            <person name="Wing R.A."/>
        </authorList>
    </citation>
    <scope>NUCLEOTIDE SEQUENCE [LARGE SCALE GENOMIC DNA]</scope>
    <source>
        <strain evidence="6">cv. IRGC 105608</strain>
    </source>
</reference>
<name>A0A0D3EY62_9ORYZ</name>
<keyword evidence="2" id="KW-0539">Nucleus</keyword>